<evidence type="ECO:0000256" key="1">
    <source>
        <dbReference type="ARBA" id="ARBA00004328"/>
    </source>
</evidence>
<feature type="domain" description="Phage capsid-like C-terminal" evidence="3">
    <location>
        <begin position="120"/>
        <end position="369"/>
    </location>
</feature>
<keyword evidence="2" id="KW-0175">Coiled coil</keyword>
<dbReference type="InterPro" id="IPR024455">
    <property type="entry name" value="Phage_capsid"/>
</dbReference>
<dbReference type="Proteomes" id="UP000182204">
    <property type="component" value="Chromosome"/>
</dbReference>
<evidence type="ECO:0000256" key="2">
    <source>
        <dbReference type="SAM" id="Coils"/>
    </source>
</evidence>
<evidence type="ECO:0000313" key="4">
    <source>
        <dbReference type="EMBL" id="APH14539.1"/>
    </source>
</evidence>
<dbReference type="RefSeq" id="WP_072586726.1">
    <property type="nucleotide sequence ID" value="NZ_CP013243.1"/>
</dbReference>
<dbReference type="Pfam" id="PF05065">
    <property type="entry name" value="Phage_capsid"/>
    <property type="match status" value="1"/>
</dbReference>
<dbReference type="SUPFAM" id="SSF56563">
    <property type="entry name" value="Major capsid protein gp5"/>
    <property type="match status" value="1"/>
</dbReference>
<accession>A0A1L3NEI4</accession>
<name>A0A1L3NEI4_CLOSG</name>
<dbReference type="NCBIfam" id="TIGR01554">
    <property type="entry name" value="major_cap_HK97"/>
    <property type="match status" value="1"/>
</dbReference>
<protein>
    <submittedName>
        <fullName evidence="4">Phage major capsid protein, HK97 family</fullName>
    </submittedName>
</protein>
<reference evidence="4 5" key="1">
    <citation type="submission" date="2015-11" db="EMBL/GenBank/DDBJ databases">
        <authorList>
            <person name="Hill K.K."/>
            <person name="Shirey T.B."/>
            <person name="Raphael B."/>
            <person name="Daligault H.E."/>
            <person name="Davenport K.W."/>
            <person name="Bruce D.C."/>
            <person name="Foley B.T."/>
            <person name="Johnson S.L."/>
        </authorList>
    </citation>
    <scope>NUCLEOTIDE SEQUENCE [LARGE SCALE GENOMIC DNA]</scope>
    <source>
        <strain evidence="4 5">CDC_1632</strain>
    </source>
</reference>
<gene>
    <name evidence="4" type="ORF">NPD5_3422</name>
</gene>
<evidence type="ECO:0000259" key="3">
    <source>
        <dbReference type="Pfam" id="PF05065"/>
    </source>
</evidence>
<organism evidence="4 5">
    <name type="scientific">Clostridium sporogenes</name>
    <dbReference type="NCBI Taxonomy" id="1509"/>
    <lineage>
        <taxon>Bacteria</taxon>
        <taxon>Bacillati</taxon>
        <taxon>Bacillota</taxon>
        <taxon>Clostridia</taxon>
        <taxon>Eubacteriales</taxon>
        <taxon>Clostridiaceae</taxon>
        <taxon>Clostridium</taxon>
    </lineage>
</organism>
<dbReference type="InterPro" id="IPR054612">
    <property type="entry name" value="Phage_capsid-like_C"/>
</dbReference>
<proteinExistence type="predicted"/>
<feature type="coiled-coil region" evidence="2">
    <location>
        <begin position="4"/>
        <end position="63"/>
    </location>
</feature>
<dbReference type="AlphaFoldDB" id="A0A1L3NEI4"/>
<evidence type="ECO:0000313" key="5">
    <source>
        <dbReference type="Proteomes" id="UP000182204"/>
    </source>
</evidence>
<dbReference type="EMBL" id="CP013243">
    <property type="protein sequence ID" value="APH14539.1"/>
    <property type="molecule type" value="Genomic_DNA"/>
</dbReference>
<comment type="subcellular location">
    <subcellularLocation>
        <location evidence="1">Virion</location>
    </subcellularLocation>
</comment>
<sequence>MKKSLEMRNKLEGLKNEAQTLLDENKVKDAQDKMGEIKDLKNAIGIQEALEKEEEEVLVAENNINNDPKDNNNEMPKHKAKENANCIRAMIKKVTGRSLTEAENALLVQTPQTSAGNGEGYLLPTDVSTLIHKKIREYRSLRDAVGYMPAGALTGSFPVEDFETVSELIDFTDGTDGDDSDDIKFKNVSYALKEKAAFIKLSNTLLKMTDNALISYVVEVFAKKAVITENKIIITKLKENKTVKELKGWQDLKKSLNTDLDPAVLFGTVIVTNQTGFDYLDGEVDKQGRPILSDDIANPTQKKFKGYTVMVYSDALLPNTGTKAPIFYGNLSEAIKFVDYNGLISFDTSSAAGFMSNTTIARLIEFIDVIQVDKSDKCYIAGTIDTTVTGA</sequence>